<dbReference type="Pfam" id="PF00578">
    <property type="entry name" value="AhpC-TSA"/>
    <property type="match status" value="1"/>
</dbReference>
<gene>
    <name evidence="2" type="ORF">PZE19_31540</name>
</gene>
<sequence>MMRFPLALLILASATVGGLYAWARVRSAMPPEGSQLVLIEEAKHLVTPDMAESSRAMLDRPAPGFAKRATDGETHRLDEMLGGGPVLLTFIKKGCPCSEAAQSFFNQLHAAYPKVSMWGVIDQDLEKAKEWAGRFHVPYPLLVAPEEDLIHAYGVENSAYSILVGPRGRIAKHWPGYSEPMLRELGSLMAEMTASPEKPLDLADAPLELYTGCPYDL</sequence>
<comment type="caution">
    <text evidence="2">The sequence shown here is derived from an EMBL/GenBank/DDBJ whole genome shotgun (WGS) entry which is preliminary data.</text>
</comment>
<name>A0ABT6FL72_9BACT</name>
<accession>A0ABT6FL72</accession>
<protein>
    <submittedName>
        <fullName evidence="2">Redoxin domain-containing protein</fullName>
    </submittedName>
</protein>
<dbReference type="InterPro" id="IPR000866">
    <property type="entry name" value="AhpC/TSA"/>
</dbReference>
<dbReference type="EMBL" id="JARRAG010000005">
    <property type="protein sequence ID" value="MDG3008325.1"/>
    <property type="molecule type" value="Genomic_DNA"/>
</dbReference>
<proteinExistence type="predicted"/>
<reference evidence="2 3" key="1">
    <citation type="submission" date="2023-03" db="EMBL/GenBank/DDBJ databases">
        <title>Paludisphaera mucosa sp. nov. a novel planctomycete from northern fen.</title>
        <authorList>
            <person name="Ivanova A."/>
        </authorList>
    </citation>
    <scope>NUCLEOTIDE SEQUENCE [LARGE SCALE GENOMIC DNA]</scope>
    <source>
        <strain evidence="2 3">Pla2</strain>
    </source>
</reference>
<dbReference type="InterPro" id="IPR036249">
    <property type="entry name" value="Thioredoxin-like_sf"/>
</dbReference>
<evidence type="ECO:0000313" key="2">
    <source>
        <dbReference type="EMBL" id="MDG3008325.1"/>
    </source>
</evidence>
<dbReference type="Gene3D" id="3.40.30.10">
    <property type="entry name" value="Glutaredoxin"/>
    <property type="match status" value="1"/>
</dbReference>
<dbReference type="InterPro" id="IPR013766">
    <property type="entry name" value="Thioredoxin_domain"/>
</dbReference>
<feature type="domain" description="Thioredoxin" evidence="1">
    <location>
        <begin position="56"/>
        <end position="194"/>
    </location>
</feature>
<organism evidence="2 3">
    <name type="scientific">Paludisphaera mucosa</name>
    <dbReference type="NCBI Taxonomy" id="3030827"/>
    <lineage>
        <taxon>Bacteria</taxon>
        <taxon>Pseudomonadati</taxon>
        <taxon>Planctomycetota</taxon>
        <taxon>Planctomycetia</taxon>
        <taxon>Isosphaerales</taxon>
        <taxon>Isosphaeraceae</taxon>
        <taxon>Paludisphaera</taxon>
    </lineage>
</organism>
<keyword evidence="3" id="KW-1185">Reference proteome</keyword>
<dbReference type="PROSITE" id="PS51352">
    <property type="entry name" value="THIOREDOXIN_2"/>
    <property type="match status" value="1"/>
</dbReference>
<dbReference type="Proteomes" id="UP001216907">
    <property type="component" value="Unassembled WGS sequence"/>
</dbReference>
<evidence type="ECO:0000259" key="1">
    <source>
        <dbReference type="PROSITE" id="PS51352"/>
    </source>
</evidence>
<dbReference type="SUPFAM" id="SSF52833">
    <property type="entry name" value="Thioredoxin-like"/>
    <property type="match status" value="1"/>
</dbReference>
<dbReference type="RefSeq" id="WP_277864650.1">
    <property type="nucleotide sequence ID" value="NZ_JARRAG010000005.1"/>
</dbReference>
<evidence type="ECO:0000313" key="3">
    <source>
        <dbReference type="Proteomes" id="UP001216907"/>
    </source>
</evidence>